<keyword evidence="2" id="KW-1185">Reference proteome</keyword>
<proteinExistence type="predicted"/>
<dbReference type="Proteomes" id="UP001152320">
    <property type="component" value="Chromosome 9"/>
</dbReference>
<protein>
    <submittedName>
        <fullName evidence="1">Uncharacterized protein</fullName>
    </submittedName>
</protein>
<dbReference type="AlphaFoldDB" id="A0A9Q1C0F6"/>
<organism evidence="1 2">
    <name type="scientific">Holothuria leucospilota</name>
    <name type="common">Black long sea cucumber</name>
    <name type="synonym">Mertensiothuria leucospilota</name>
    <dbReference type="NCBI Taxonomy" id="206669"/>
    <lineage>
        <taxon>Eukaryota</taxon>
        <taxon>Metazoa</taxon>
        <taxon>Echinodermata</taxon>
        <taxon>Eleutherozoa</taxon>
        <taxon>Echinozoa</taxon>
        <taxon>Holothuroidea</taxon>
        <taxon>Aspidochirotacea</taxon>
        <taxon>Aspidochirotida</taxon>
        <taxon>Holothuriidae</taxon>
        <taxon>Holothuria</taxon>
    </lineage>
</organism>
<name>A0A9Q1C0F6_HOLLE</name>
<dbReference type="EMBL" id="JAIZAY010000009">
    <property type="protein sequence ID" value="KAJ8036257.1"/>
    <property type="molecule type" value="Genomic_DNA"/>
</dbReference>
<evidence type="ECO:0000313" key="2">
    <source>
        <dbReference type="Proteomes" id="UP001152320"/>
    </source>
</evidence>
<comment type="caution">
    <text evidence="1">The sequence shown here is derived from an EMBL/GenBank/DDBJ whole genome shotgun (WGS) entry which is preliminary data.</text>
</comment>
<evidence type="ECO:0000313" key="1">
    <source>
        <dbReference type="EMBL" id="KAJ8036257.1"/>
    </source>
</evidence>
<reference evidence="1" key="1">
    <citation type="submission" date="2021-10" db="EMBL/GenBank/DDBJ databases">
        <title>Tropical sea cucumber genome reveals ecological adaptation and Cuvierian tubules defense mechanism.</title>
        <authorList>
            <person name="Chen T."/>
        </authorList>
    </citation>
    <scope>NUCLEOTIDE SEQUENCE</scope>
    <source>
        <strain evidence="1">Nanhai2018</strain>
        <tissue evidence="1">Muscle</tissue>
    </source>
</reference>
<sequence length="105" mass="11925">MAECLRAVDAIELMSGLRLGQVIFFNEVMENAVKQEYVDSSQADTYNELCGDRSFSCDSIEIVKKHATEVLPVYMYFLIQIPLNSVFEYSGTGPCWFKSGQRHVD</sequence>
<accession>A0A9Q1C0F6</accession>
<gene>
    <name evidence="1" type="ORF">HOLleu_20177</name>
</gene>